<dbReference type="EMBL" id="CM023475">
    <property type="protein sequence ID" value="KAH7945001.1"/>
    <property type="molecule type" value="Genomic_DNA"/>
</dbReference>
<organism evidence="1 2">
    <name type="scientific">Dermacentor silvarum</name>
    <name type="common">Tick</name>
    <dbReference type="NCBI Taxonomy" id="543639"/>
    <lineage>
        <taxon>Eukaryota</taxon>
        <taxon>Metazoa</taxon>
        <taxon>Ecdysozoa</taxon>
        <taxon>Arthropoda</taxon>
        <taxon>Chelicerata</taxon>
        <taxon>Arachnida</taxon>
        <taxon>Acari</taxon>
        <taxon>Parasitiformes</taxon>
        <taxon>Ixodida</taxon>
        <taxon>Ixodoidea</taxon>
        <taxon>Ixodidae</taxon>
        <taxon>Rhipicephalinae</taxon>
        <taxon>Dermacentor</taxon>
    </lineage>
</organism>
<evidence type="ECO:0000313" key="1">
    <source>
        <dbReference type="EMBL" id="KAH7945001.1"/>
    </source>
</evidence>
<name>A0ACB8CJ74_DERSI</name>
<accession>A0ACB8CJ74</accession>
<dbReference type="Proteomes" id="UP000821865">
    <property type="component" value="Chromosome 6"/>
</dbReference>
<sequence length="795" mass="88998">MSVFSLAEYVVCPEDYVKCTRSYCIPSHFLCDGKWDCIGGEDEIECSEYSTARAACVTPWDSERAFAEQRRRSHVFPHCSCFANEEFGKSHRYASGRPDAPFHPVIVAPGRPDKYTCPGRYKCRNQSSCVALHQLCDGTRQCKHGDDEHLCDLKCPTACECRGHFVKCIEKNLVALPDDLSHLVRKLNFSFNRLDILKSNFSPFKRLGELILQYNGLTVLPSNKFIELKNLYLLDLRNNRIVQIETAAFAGLKNVRFLNLRNNKLQYVEDGAFQGLKSVTSLDIQGNDIQHFSHEMFHGLHSLESLFSDSFKFCCLASPQVSFDYCLPPADEISSCEDLMSSPVQRSFLWVLGVVALLGNLFVIAWRLKTKNSNPVSSTLILSLGCADLLMGVYLIVIASVDIYYRGRYIQNSDVWRASALCKLCGFLSTLSSESSIFTLVLITADRLICISFPFSMVRVGLRRTYQLIAAAWATAVAIAALPLVIQPYFQGEFYARSGVCLALHITNQKPSGWEYSVAVFFCVNFFAFASIVAAYAYMYLSIRRSKTAVKRHAARPPQADSLVGRQMALIIFTNSLCWFPMIVMGLMAMSGVRIPGEAYAWTAVFVLPANSAANPLIYTIASLRFRLFLLRIGLARKKHSLSFSKAITAHTSNGAARRDHDRGAHTFRAPHGYVPLMQLLRSEPRVTPHQLLQVAVGVCEVLCELHTQNYALGGINIDCVFVTLEVRIARQVRNDIDRNTWMWDGMNRSSVHSSIARPCGRTFGVLRISTACMFVRDIVAVVGTTSYFTCLGAL</sequence>
<comment type="caution">
    <text evidence="1">The sequence shown here is derived from an EMBL/GenBank/DDBJ whole genome shotgun (WGS) entry which is preliminary data.</text>
</comment>
<protein>
    <submittedName>
        <fullName evidence="1">Uncharacterized protein</fullName>
    </submittedName>
</protein>
<gene>
    <name evidence="1" type="ORF">HPB49_004738</name>
</gene>
<reference evidence="1" key="1">
    <citation type="submission" date="2020-05" db="EMBL/GenBank/DDBJ databases">
        <title>Large-scale comparative analyses of tick genomes elucidate their genetic diversity and vector capacities.</title>
        <authorList>
            <person name="Jia N."/>
            <person name="Wang J."/>
            <person name="Shi W."/>
            <person name="Du L."/>
            <person name="Sun Y."/>
            <person name="Zhan W."/>
            <person name="Jiang J."/>
            <person name="Wang Q."/>
            <person name="Zhang B."/>
            <person name="Ji P."/>
            <person name="Sakyi L.B."/>
            <person name="Cui X."/>
            <person name="Yuan T."/>
            <person name="Jiang B."/>
            <person name="Yang W."/>
            <person name="Lam T.T.-Y."/>
            <person name="Chang Q."/>
            <person name="Ding S."/>
            <person name="Wang X."/>
            <person name="Zhu J."/>
            <person name="Ruan X."/>
            <person name="Zhao L."/>
            <person name="Wei J."/>
            <person name="Que T."/>
            <person name="Du C."/>
            <person name="Cheng J."/>
            <person name="Dai P."/>
            <person name="Han X."/>
            <person name="Huang E."/>
            <person name="Gao Y."/>
            <person name="Liu J."/>
            <person name="Shao H."/>
            <person name="Ye R."/>
            <person name="Li L."/>
            <person name="Wei W."/>
            <person name="Wang X."/>
            <person name="Wang C."/>
            <person name="Yang T."/>
            <person name="Huo Q."/>
            <person name="Li W."/>
            <person name="Guo W."/>
            <person name="Chen H."/>
            <person name="Zhou L."/>
            <person name="Ni X."/>
            <person name="Tian J."/>
            <person name="Zhou Y."/>
            <person name="Sheng Y."/>
            <person name="Liu T."/>
            <person name="Pan Y."/>
            <person name="Xia L."/>
            <person name="Li J."/>
            <person name="Zhao F."/>
            <person name="Cao W."/>
        </authorList>
    </citation>
    <scope>NUCLEOTIDE SEQUENCE</scope>
    <source>
        <strain evidence="1">Dsil-2018</strain>
    </source>
</reference>
<evidence type="ECO:0000313" key="2">
    <source>
        <dbReference type="Proteomes" id="UP000821865"/>
    </source>
</evidence>
<keyword evidence="2" id="KW-1185">Reference proteome</keyword>
<proteinExistence type="predicted"/>